<gene>
    <name evidence="1" type="ORF">ACFOKA_00080</name>
</gene>
<evidence type="ECO:0000313" key="2">
    <source>
        <dbReference type="Proteomes" id="UP001595444"/>
    </source>
</evidence>
<dbReference type="Proteomes" id="UP001595444">
    <property type="component" value="Unassembled WGS sequence"/>
</dbReference>
<keyword evidence="2" id="KW-1185">Reference proteome</keyword>
<dbReference type="Pfam" id="PF11324">
    <property type="entry name" value="DUF3126"/>
    <property type="match status" value="1"/>
</dbReference>
<dbReference type="EMBL" id="JBHRSL010000001">
    <property type="protein sequence ID" value="MFC3050291.1"/>
    <property type="molecule type" value="Genomic_DNA"/>
</dbReference>
<proteinExistence type="predicted"/>
<comment type="caution">
    <text evidence="1">The sequence shown here is derived from an EMBL/GenBank/DDBJ whole genome shotgun (WGS) entry which is preliminary data.</text>
</comment>
<protein>
    <submittedName>
        <fullName evidence="1">DUF3126 family protein</fullName>
    </submittedName>
</protein>
<dbReference type="InterPro" id="IPR021473">
    <property type="entry name" value="DUF3126"/>
</dbReference>
<evidence type="ECO:0000313" key="1">
    <source>
        <dbReference type="EMBL" id="MFC3050291.1"/>
    </source>
</evidence>
<organism evidence="1 2">
    <name type="scientific">Kordiimonas pumila</name>
    <dbReference type="NCBI Taxonomy" id="2161677"/>
    <lineage>
        <taxon>Bacteria</taxon>
        <taxon>Pseudomonadati</taxon>
        <taxon>Pseudomonadota</taxon>
        <taxon>Alphaproteobacteria</taxon>
        <taxon>Kordiimonadales</taxon>
        <taxon>Kordiimonadaceae</taxon>
        <taxon>Kordiimonas</taxon>
    </lineage>
</organism>
<sequence length="71" mass="8239">MTPNEIARVQAFLQKKFNNNMIKLMRRPKAKDSVEMLVADEFMGIVYRDEDEGEISYSLSICVLDEDLPKI</sequence>
<reference evidence="2" key="1">
    <citation type="journal article" date="2019" name="Int. J. Syst. Evol. Microbiol.">
        <title>The Global Catalogue of Microorganisms (GCM) 10K type strain sequencing project: providing services to taxonomists for standard genome sequencing and annotation.</title>
        <authorList>
            <consortium name="The Broad Institute Genomics Platform"/>
            <consortium name="The Broad Institute Genome Sequencing Center for Infectious Disease"/>
            <person name="Wu L."/>
            <person name="Ma J."/>
        </authorList>
    </citation>
    <scope>NUCLEOTIDE SEQUENCE [LARGE SCALE GENOMIC DNA]</scope>
    <source>
        <strain evidence="2">KCTC 62164</strain>
    </source>
</reference>
<name>A0ABV7D0E8_9PROT</name>
<dbReference type="RefSeq" id="WP_194214691.1">
    <property type="nucleotide sequence ID" value="NZ_CP061205.1"/>
</dbReference>
<accession>A0ABV7D0E8</accession>